<dbReference type="GO" id="GO:0016020">
    <property type="term" value="C:membrane"/>
    <property type="evidence" value="ECO:0007669"/>
    <property type="project" value="UniProtKB-SubCell"/>
</dbReference>
<protein>
    <recommendedName>
        <fullName evidence="6">Yip1 domain-containing protein</fullName>
    </recommendedName>
</protein>
<comment type="subcellular location">
    <subcellularLocation>
        <location evidence="1">Membrane</location>
        <topology evidence="1">Multi-pass membrane protein</topology>
    </subcellularLocation>
</comment>
<reference evidence="7 8" key="1">
    <citation type="journal article" date="2015" name="Geomicrobiol. J.">
        <title>Caldisalinibacter kiritimatiensis gen. nov., sp. nov., a moderately thermohalophilic thiosulfate-reducing bacterium from a hypersaline microbial mat.</title>
        <authorList>
            <person name="Ben Hania W."/>
            <person name="Joseph M."/>
            <person name="Fiebig A."/>
            <person name="Bunk B."/>
            <person name="Klenk H.-P."/>
            <person name="Fardeau M.-L."/>
            <person name="Spring S."/>
        </authorList>
    </citation>
    <scope>NUCLEOTIDE SEQUENCE [LARGE SCALE GENOMIC DNA]</scope>
    <source>
        <strain evidence="7 8">L21-TH-D2</strain>
    </source>
</reference>
<proteinExistence type="predicted"/>
<dbReference type="Proteomes" id="UP000013378">
    <property type="component" value="Unassembled WGS sequence"/>
</dbReference>
<feature type="transmembrane region" description="Helical" evidence="5">
    <location>
        <begin position="112"/>
        <end position="137"/>
    </location>
</feature>
<evidence type="ECO:0000256" key="3">
    <source>
        <dbReference type="ARBA" id="ARBA00022989"/>
    </source>
</evidence>
<keyword evidence="8" id="KW-1185">Reference proteome</keyword>
<dbReference type="RefSeq" id="WP_006312561.1">
    <property type="nucleotide sequence ID" value="NZ_ARZA01000143.1"/>
</dbReference>
<evidence type="ECO:0000313" key="8">
    <source>
        <dbReference type="Proteomes" id="UP000013378"/>
    </source>
</evidence>
<evidence type="ECO:0000256" key="2">
    <source>
        <dbReference type="ARBA" id="ARBA00022692"/>
    </source>
</evidence>
<accession>R1AVA5</accession>
<name>R1AVA5_9FIRM</name>
<feature type="transmembrane region" description="Helical" evidence="5">
    <location>
        <begin position="27"/>
        <end position="46"/>
    </location>
</feature>
<sequence length="207" mass="22851">MSFFKRIYGVIVRPRSTFREISNAPSVWQGIIALVGMSVISTLLIFNKNYFIKVFGTGATFLKLNTILKMMPVIIALGVFATMILTPIFHFVSVSILNLLCEFFGYSGNGKGLFTTLAFASIPSLISSIIFAILVAVDLQQISIIFTIGISIWMIVLKIFAIKETYSMSGGKATLIYFIPIITIITVIVLFTLSITMSIIPIINTQL</sequence>
<evidence type="ECO:0000256" key="5">
    <source>
        <dbReference type="SAM" id="Phobius"/>
    </source>
</evidence>
<feature type="transmembrane region" description="Helical" evidence="5">
    <location>
        <begin position="144"/>
        <end position="162"/>
    </location>
</feature>
<dbReference type="Pfam" id="PF04893">
    <property type="entry name" value="Yip1"/>
    <property type="match status" value="1"/>
</dbReference>
<evidence type="ECO:0000256" key="4">
    <source>
        <dbReference type="ARBA" id="ARBA00023136"/>
    </source>
</evidence>
<gene>
    <name evidence="7" type="ORF">L21TH_1377</name>
</gene>
<organism evidence="7 8">
    <name type="scientific">Caldisalinibacter kiritimatiensis</name>
    <dbReference type="NCBI Taxonomy" id="1304284"/>
    <lineage>
        <taxon>Bacteria</taxon>
        <taxon>Bacillati</taxon>
        <taxon>Bacillota</taxon>
        <taxon>Tissierellia</taxon>
        <taxon>Tissierellales</taxon>
        <taxon>Thermohalobacteraceae</taxon>
        <taxon>Caldisalinibacter</taxon>
    </lineage>
</organism>
<comment type="caution">
    <text evidence="7">The sequence shown here is derived from an EMBL/GenBank/DDBJ whole genome shotgun (WGS) entry which is preliminary data.</text>
</comment>
<evidence type="ECO:0000259" key="6">
    <source>
        <dbReference type="Pfam" id="PF04893"/>
    </source>
</evidence>
<dbReference type="InterPro" id="IPR006977">
    <property type="entry name" value="Yip1_dom"/>
</dbReference>
<dbReference type="OrthoDB" id="2940219at2"/>
<dbReference type="EMBL" id="ARZA01000143">
    <property type="protein sequence ID" value="EOD00577.1"/>
    <property type="molecule type" value="Genomic_DNA"/>
</dbReference>
<evidence type="ECO:0000313" key="7">
    <source>
        <dbReference type="EMBL" id="EOD00577.1"/>
    </source>
</evidence>
<keyword evidence="4 5" id="KW-0472">Membrane</keyword>
<evidence type="ECO:0000256" key="1">
    <source>
        <dbReference type="ARBA" id="ARBA00004141"/>
    </source>
</evidence>
<feature type="transmembrane region" description="Helical" evidence="5">
    <location>
        <begin position="174"/>
        <end position="203"/>
    </location>
</feature>
<dbReference type="AlphaFoldDB" id="R1AVA5"/>
<dbReference type="STRING" id="1304284.L21TH_1377"/>
<keyword evidence="3 5" id="KW-1133">Transmembrane helix</keyword>
<keyword evidence="2 5" id="KW-0812">Transmembrane</keyword>
<feature type="transmembrane region" description="Helical" evidence="5">
    <location>
        <begin position="67"/>
        <end position="92"/>
    </location>
</feature>
<feature type="domain" description="Yip1" evidence="6">
    <location>
        <begin position="9"/>
        <end position="190"/>
    </location>
</feature>
<dbReference type="eggNOG" id="ENOG5033IVY">
    <property type="taxonomic scope" value="Bacteria"/>
</dbReference>